<keyword evidence="6" id="KW-0406">Ion transport</keyword>
<keyword evidence="3" id="KW-1003">Cell membrane</keyword>
<evidence type="ECO:0000256" key="11">
    <source>
        <dbReference type="ARBA" id="ARBA00023303"/>
    </source>
</evidence>
<dbReference type="Gene3D" id="1.10.287.70">
    <property type="match status" value="1"/>
</dbReference>
<evidence type="ECO:0000313" key="14">
    <source>
        <dbReference type="Proteomes" id="UP000827092"/>
    </source>
</evidence>
<feature type="domain" description="Ionotropic glutamate receptor L-glutamate and glycine-binding" evidence="12">
    <location>
        <begin position="28"/>
        <end position="112"/>
    </location>
</feature>
<evidence type="ECO:0000256" key="10">
    <source>
        <dbReference type="ARBA" id="ARBA00023286"/>
    </source>
</evidence>
<evidence type="ECO:0000256" key="2">
    <source>
        <dbReference type="ARBA" id="ARBA00022448"/>
    </source>
</evidence>
<keyword evidence="10" id="KW-1071">Ligand-gated ion channel</keyword>
<sequence>MKLVTIAMVCSQYFSKVNVSESGETYLSGVEGRYIDTILTAMGRLKYKAVIPKDEEWGRKTKDGNWTGIIGMLHRNEADLGIAFLRITEERAQDVDFSNVYAIDKLSFITQTPGTKTSVFAFVYPFEYGIWIDSLGSLLLMSLMGKVLDWKANCGLNVYKLLAVILHQSQKMVDGTLKGKLFIGRWSFFALVMSASYSGKLLSFMTVPLKEKAIEDFHQMSQVVQKGNHKFYTLKGSHHIHELLDSNPQNKILGEIVRSNQWYLSYAELTSGKYINRQSSVLWGDFATDLYFSSEVQERITISKDQLADNFHAIALRILELHMDKSF</sequence>
<keyword evidence="9" id="KW-0325">Glycoprotein</keyword>
<proteinExistence type="predicted"/>
<name>A0AAV6ULW1_9ARAC</name>
<evidence type="ECO:0000313" key="13">
    <source>
        <dbReference type="EMBL" id="KAG8184616.1"/>
    </source>
</evidence>
<evidence type="ECO:0000259" key="12">
    <source>
        <dbReference type="Pfam" id="PF10613"/>
    </source>
</evidence>
<keyword evidence="7" id="KW-0472">Membrane</keyword>
<evidence type="ECO:0000256" key="5">
    <source>
        <dbReference type="ARBA" id="ARBA00022989"/>
    </source>
</evidence>
<dbReference type="GO" id="GO:0005886">
    <property type="term" value="C:plasma membrane"/>
    <property type="evidence" value="ECO:0007669"/>
    <property type="project" value="UniProtKB-SubCell"/>
</dbReference>
<dbReference type="InterPro" id="IPR019594">
    <property type="entry name" value="Glu/Gly-bd"/>
</dbReference>
<keyword evidence="14" id="KW-1185">Reference proteome</keyword>
<comment type="caution">
    <text evidence="13">The sequence shown here is derived from an EMBL/GenBank/DDBJ whole genome shotgun (WGS) entry which is preliminary data.</text>
</comment>
<comment type="subcellular location">
    <subcellularLocation>
        <location evidence="1">Cell membrane</location>
        <topology evidence="1">Multi-pass membrane protein</topology>
    </subcellularLocation>
</comment>
<evidence type="ECO:0000256" key="7">
    <source>
        <dbReference type="ARBA" id="ARBA00023136"/>
    </source>
</evidence>
<keyword evidence="8" id="KW-0675">Receptor</keyword>
<dbReference type="InterPro" id="IPR052192">
    <property type="entry name" value="Insect_Ionotropic_Sensory_Rcpt"/>
</dbReference>
<dbReference type="PANTHER" id="PTHR42643">
    <property type="entry name" value="IONOTROPIC RECEPTOR 20A-RELATED"/>
    <property type="match status" value="1"/>
</dbReference>
<dbReference type="Pfam" id="PF10613">
    <property type="entry name" value="Lig_chan-Glu_bd"/>
    <property type="match status" value="1"/>
</dbReference>
<reference evidence="13 14" key="1">
    <citation type="journal article" date="2022" name="Nat. Ecol. Evol.">
        <title>A masculinizing supergene underlies an exaggerated male reproductive morph in a spider.</title>
        <authorList>
            <person name="Hendrickx F."/>
            <person name="De Corte Z."/>
            <person name="Sonet G."/>
            <person name="Van Belleghem S.M."/>
            <person name="Kostlbacher S."/>
            <person name="Vangestel C."/>
        </authorList>
    </citation>
    <scope>NUCLEOTIDE SEQUENCE [LARGE SCALE GENOMIC DNA]</scope>
    <source>
        <strain evidence="13">W744_W776</strain>
    </source>
</reference>
<dbReference type="PANTHER" id="PTHR42643:SF38">
    <property type="entry name" value="IONOTROPIC RECEPTOR 100A"/>
    <property type="match status" value="1"/>
</dbReference>
<evidence type="ECO:0000256" key="4">
    <source>
        <dbReference type="ARBA" id="ARBA00022692"/>
    </source>
</evidence>
<dbReference type="AlphaFoldDB" id="A0AAV6ULW1"/>
<evidence type="ECO:0000256" key="6">
    <source>
        <dbReference type="ARBA" id="ARBA00023065"/>
    </source>
</evidence>
<dbReference type="SUPFAM" id="SSF53850">
    <property type="entry name" value="Periplasmic binding protein-like II"/>
    <property type="match status" value="1"/>
</dbReference>
<protein>
    <recommendedName>
        <fullName evidence="12">Ionotropic glutamate receptor L-glutamate and glycine-binding domain-containing protein</fullName>
    </recommendedName>
</protein>
<dbReference type="Gene3D" id="3.40.190.10">
    <property type="entry name" value="Periplasmic binding protein-like II"/>
    <property type="match status" value="1"/>
</dbReference>
<accession>A0AAV6ULW1</accession>
<dbReference type="Proteomes" id="UP000827092">
    <property type="component" value="Unassembled WGS sequence"/>
</dbReference>
<organism evidence="13 14">
    <name type="scientific">Oedothorax gibbosus</name>
    <dbReference type="NCBI Taxonomy" id="931172"/>
    <lineage>
        <taxon>Eukaryota</taxon>
        <taxon>Metazoa</taxon>
        <taxon>Ecdysozoa</taxon>
        <taxon>Arthropoda</taxon>
        <taxon>Chelicerata</taxon>
        <taxon>Arachnida</taxon>
        <taxon>Araneae</taxon>
        <taxon>Araneomorphae</taxon>
        <taxon>Entelegynae</taxon>
        <taxon>Araneoidea</taxon>
        <taxon>Linyphiidae</taxon>
        <taxon>Erigoninae</taxon>
        <taxon>Oedothorax</taxon>
    </lineage>
</organism>
<keyword evidence="11" id="KW-0407">Ion channel</keyword>
<keyword evidence="4" id="KW-0812">Transmembrane</keyword>
<keyword evidence="2" id="KW-0813">Transport</keyword>
<evidence type="ECO:0000256" key="3">
    <source>
        <dbReference type="ARBA" id="ARBA00022475"/>
    </source>
</evidence>
<evidence type="ECO:0000256" key="8">
    <source>
        <dbReference type="ARBA" id="ARBA00023170"/>
    </source>
</evidence>
<dbReference type="GO" id="GO:0015276">
    <property type="term" value="F:ligand-gated monoatomic ion channel activity"/>
    <property type="evidence" value="ECO:0007669"/>
    <property type="project" value="InterPro"/>
</dbReference>
<keyword evidence="5" id="KW-1133">Transmembrane helix</keyword>
<evidence type="ECO:0000256" key="9">
    <source>
        <dbReference type="ARBA" id="ARBA00023180"/>
    </source>
</evidence>
<gene>
    <name evidence="13" type="ORF">JTE90_022667</name>
</gene>
<evidence type="ECO:0000256" key="1">
    <source>
        <dbReference type="ARBA" id="ARBA00004651"/>
    </source>
</evidence>
<dbReference type="EMBL" id="JAFNEN010000367">
    <property type="protein sequence ID" value="KAG8184616.1"/>
    <property type="molecule type" value="Genomic_DNA"/>
</dbReference>